<keyword evidence="3 5" id="KW-0539">Nucleus</keyword>
<dbReference type="GO" id="GO:0003700">
    <property type="term" value="F:DNA-binding transcription factor activity"/>
    <property type="evidence" value="ECO:0007669"/>
    <property type="project" value="InterPro"/>
</dbReference>
<dbReference type="InterPro" id="IPR050433">
    <property type="entry name" value="Myc_transcription_factors"/>
</dbReference>
<evidence type="ECO:0000256" key="3">
    <source>
        <dbReference type="ARBA" id="ARBA00023242"/>
    </source>
</evidence>
<dbReference type="Proteomes" id="UP000515152">
    <property type="component" value="Chromosome 14"/>
</dbReference>
<keyword evidence="8" id="KW-1185">Reference proteome</keyword>
<evidence type="ECO:0000256" key="4">
    <source>
        <dbReference type="ARBA" id="ARBA00025872"/>
    </source>
</evidence>
<dbReference type="InterPro" id="IPR036638">
    <property type="entry name" value="HLH_DNA-bd_sf"/>
</dbReference>
<evidence type="ECO:0000259" key="7">
    <source>
        <dbReference type="PROSITE" id="PS50888"/>
    </source>
</evidence>
<dbReference type="SUPFAM" id="SSF47459">
    <property type="entry name" value="HLH, helix-loop-helix DNA-binding domain"/>
    <property type="match status" value="1"/>
</dbReference>
<dbReference type="GO" id="GO:0046983">
    <property type="term" value="F:protein dimerization activity"/>
    <property type="evidence" value="ECO:0007669"/>
    <property type="project" value="InterPro"/>
</dbReference>
<reference evidence="9" key="1">
    <citation type="submission" date="2025-08" db="UniProtKB">
        <authorList>
            <consortium name="RefSeq"/>
        </authorList>
    </citation>
    <scope>IDENTIFICATION</scope>
</reference>
<name>A0A6P3VT62_CLUHA</name>
<dbReference type="InterPro" id="IPR002418">
    <property type="entry name" value="Tscrpt_reg_Myc"/>
</dbReference>
<dbReference type="GO" id="GO:0003677">
    <property type="term" value="F:DNA binding"/>
    <property type="evidence" value="ECO:0007669"/>
    <property type="project" value="UniProtKB-UniRule"/>
</dbReference>
<dbReference type="Gene3D" id="4.10.280.10">
    <property type="entry name" value="Helix-loop-helix DNA-binding domain"/>
    <property type="match status" value="1"/>
</dbReference>
<dbReference type="PIRSF" id="PIRSF001705">
    <property type="entry name" value="Myc_protein"/>
    <property type="match status" value="1"/>
</dbReference>
<evidence type="ECO:0000256" key="6">
    <source>
        <dbReference type="SAM" id="MobiDB-lite"/>
    </source>
</evidence>
<evidence type="ECO:0000256" key="1">
    <source>
        <dbReference type="ARBA" id="ARBA00004123"/>
    </source>
</evidence>
<dbReference type="RefSeq" id="XP_012680476.2">
    <property type="nucleotide sequence ID" value="XM_012825022.3"/>
</dbReference>
<keyword evidence="2 5" id="KW-0238">DNA-binding</keyword>
<dbReference type="OrthoDB" id="5964374at2759"/>
<evidence type="ECO:0000313" key="8">
    <source>
        <dbReference type="Proteomes" id="UP000515152"/>
    </source>
</evidence>
<feature type="compositionally biased region" description="Low complexity" evidence="6">
    <location>
        <begin position="314"/>
        <end position="329"/>
    </location>
</feature>
<feature type="compositionally biased region" description="Acidic residues" evidence="6">
    <location>
        <begin position="255"/>
        <end position="289"/>
    </location>
</feature>
<comment type="subunit">
    <text evidence="4">Efficient DNA binding requires dimerization with another bHLH protein. Binds DNA as a heterodimer with MAX.</text>
</comment>
<dbReference type="FunFam" id="4.10.280.10:FF:000019">
    <property type="entry name" value="Myc proto-oncogene protein"/>
    <property type="match status" value="1"/>
</dbReference>
<proteinExistence type="predicted"/>
<dbReference type="AlphaFoldDB" id="A0A6P3VT62"/>
<organism evidence="8 9">
    <name type="scientific">Clupea harengus</name>
    <name type="common">Atlantic herring</name>
    <dbReference type="NCBI Taxonomy" id="7950"/>
    <lineage>
        <taxon>Eukaryota</taxon>
        <taxon>Metazoa</taxon>
        <taxon>Chordata</taxon>
        <taxon>Craniata</taxon>
        <taxon>Vertebrata</taxon>
        <taxon>Euteleostomi</taxon>
        <taxon>Actinopterygii</taxon>
        <taxon>Neopterygii</taxon>
        <taxon>Teleostei</taxon>
        <taxon>Clupei</taxon>
        <taxon>Clupeiformes</taxon>
        <taxon>Clupeoidei</taxon>
        <taxon>Clupeidae</taxon>
        <taxon>Clupea</taxon>
    </lineage>
</organism>
<dbReference type="Pfam" id="PF01056">
    <property type="entry name" value="Myc_N"/>
    <property type="match status" value="1"/>
</dbReference>
<dbReference type="KEGG" id="char:105898019"/>
<dbReference type="PRINTS" id="PR00044">
    <property type="entry name" value="LEUZIPPRMYC"/>
</dbReference>
<feature type="domain" description="BHLH" evidence="7">
    <location>
        <begin position="339"/>
        <end position="391"/>
    </location>
</feature>
<evidence type="ECO:0000256" key="5">
    <source>
        <dbReference type="PIRNR" id="PIRNR001705"/>
    </source>
</evidence>
<evidence type="ECO:0000256" key="2">
    <source>
        <dbReference type="ARBA" id="ARBA00023125"/>
    </source>
</evidence>
<protein>
    <submittedName>
        <fullName evidence="9">Protein L-Myc-1a</fullName>
    </submittedName>
</protein>
<feature type="compositionally biased region" description="Basic and acidic residues" evidence="6">
    <location>
        <begin position="337"/>
        <end position="348"/>
    </location>
</feature>
<sequence>MTGANAIAPCRENWEMECDRYQHYFYDNLDTEEDFFKSTGPSEDIWKKFELLPTPPMSPTRTLDATAVLPSPDKLGWASKLLAQDEDFEECYKIDSKDIFGNLSSIIIQDCMWSGFSASHRLEKVVGERSLIRPLPSTQTNSNTAKATNTVADTTVICAPVRDCVNPTAVLNIPCNNLKRLASSGSESRADSSDDDDGEDDDEIDVVTVESRPNRTLVPVTITVTGDPHGPGTKRFHVSVHRQQHNYAAPSPDSDHDDADLDDADHDDIDDADHDDADHDDADIGDADLDLDHDGDLDLDLPSRKRPHSEQDHLSSSSSSSSSPSSPHSSDSEEVSMGERRRNHNFMERKRRKDLRSRFLALRDEIPSLADSSKTPKVVILTRAVDYLVQLHSREHAQAQERRRLRARQQQLLRRLSSLKKGKP</sequence>
<dbReference type="GO" id="GO:0005634">
    <property type="term" value="C:nucleus"/>
    <property type="evidence" value="ECO:0007669"/>
    <property type="project" value="UniProtKB-SubCell"/>
</dbReference>
<dbReference type="Pfam" id="PF00010">
    <property type="entry name" value="HLH"/>
    <property type="match status" value="1"/>
</dbReference>
<dbReference type="InterPro" id="IPR011598">
    <property type="entry name" value="bHLH_dom"/>
</dbReference>
<feature type="region of interest" description="Disordered" evidence="6">
    <location>
        <begin position="246"/>
        <end position="350"/>
    </location>
</feature>
<comment type="subcellular location">
    <subcellularLocation>
        <location evidence="1 5">Nucleus</location>
    </subcellularLocation>
</comment>
<evidence type="ECO:0000313" key="9">
    <source>
        <dbReference type="RefSeq" id="XP_012680476.2"/>
    </source>
</evidence>
<dbReference type="InterPro" id="IPR012682">
    <property type="entry name" value="Tscrpt_reg_Myc_N"/>
</dbReference>
<gene>
    <name evidence="9" type="primary">LOC105898019</name>
</gene>
<feature type="region of interest" description="Disordered" evidence="6">
    <location>
        <begin position="182"/>
        <end position="201"/>
    </location>
</feature>
<dbReference type="GeneID" id="105898019"/>
<dbReference type="SMART" id="SM00353">
    <property type="entry name" value="HLH"/>
    <property type="match status" value="1"/>
</dbReference>
<dbReference type="PANTHER" id="PTHR45851">
    <property type="entry name" value="MYC PROTO-ONCOGENE"/>
    <property type="match status" value="1"/>
</dbReference>
<dbReference type="PROSITE" id="PS50888">
    <property type="entry name" value="BHLH"/>
    <property type="match status" value="1"/>
</dbReference>
<accession>A0A6P3VT62</accession>